<dbReference type="OrthoDB" id="5343383at2759"/>
<accession>A0A0U1LYW8</accession>
<protein>
    <submittedName>
        <fullName evidence="1">Uncharacterized protein</fullName>
    </submittedName>
</protein>
<name>A0A0U1LYW8_TALIS</name>
<sequence length="259" mass="29711">MAPLDIPAFVAAWKAIYTHFETIGYIPDQTVAYPPHTSSPIPLPDDDAIDQIPLHPLILELLPQLPYPVSYESSCDFEILPRTRAVPYTEKGELRNARDPLMYYLDEEPRVGGEGNVLGAGYLKPEEVLLTTQLPQGMTLILNVAEGVLREYDASGPPPGAEVDYPLPNDVKHPYNWPALPAIETVWSYVRKFETLEWIAFDGSTELGILEPFDREHQSIKQILIEEYGWPEAFRKEDWIRERGELRKRLVRELYEEFF</sequence>
<keyword evidence="2" id="KW-1185">Reference proteome</keyword>
<organism evidence="1 2">
    <name type="scientific">Talaromyces islandicus</name>
    <name type="common">Penicillium islandicum</name>
    <dbReference type="NCBI Taxonomy" id="28573"/>
    <lineage>
        <taxon>Eukaryota</taxon>
        <taxon>Fungi</taxon>
        <taxon>Dikarya</taxon>
        <taxon>Ascomycota</taxon>
        <taxon>Pezizomycotina</taxon>
        <taxon>Eurotiomycetes</taxon>
        <taxon>Eurotiomycetidae</taxon>
        <taxon>Eurotiales</taxon>
        <taxon>Trichocomaceae</taxon>
        <taxon>Talaromyces</taxon>
        <taxon>Talaromyces sect. Islandici</taxon>
    </lineage>
</organism>
<dbReference type="EMBL" id="CVMT01000005">
    <property type="protein sequence ID" value="CRG88524.1"/>
    <property type="molecule type" value="Genomic_DNA"/>
</dbReference>
<dbReference type="OMA" id="WARDSEQ"/>
<evidence type="ECO:0000313" key="2">
    <source>
        <dbReference type="Proteomes" id="UP000054383"/>
    </source>
</evidence>
<evidence type="ECO:0000313" key="1">
    <source>
        <dbReference type="EMBL" id="CRG88524.1"/>
    </source>
</evidence>
<dbReference type="Proteomes" id="UP000054383">
    <property type="component" value="Unassembled WGS sequence"/>
</dbReference>
<dbReference type="AlphaFoldDB" id="A0A0U1LYW8"/>
<proteinExistence type="predicted"/>
<reference evidence="1 2" key="1">
    <citation type="submission" date="2015-04" db="EMBL/GenBank/DDBJ databases">
        <authorList>
            <person name="Syromyatnikov M.Y."/>
            <person name="Popov V.N."/>
        </authorList>
    </citation>
    <scope>NUCLEOTIDE SEQUENCE [LARGE SCALE GENOMIC DNA]</scope>
    <source>
        <strain evidence="1">WF-38-12</strain>
    </source>
</reference>
<gene>
    <name evidence="1" type="ORF">PISL3812_05555</name>
</gene>